<reference evidence="1" key="1">
    <citation type="submission" date="2021-10" db="EMBL/GenBank/DDBJ databases">
        <authorList>
            <person name="Piombo E."/>
        </authorList>
    </citation>
    <scope>NUCLEOTIDE SEQUENCE</scope>
</reference>
<evidence type="ECO:0000313" key="2">
    <source>
        <dbReference type="Proteomes" id="UP000754883"/>
    </source>
</evidence>
<dbReference type="Proteomes" id="UP000754883">
    <property type="component" value="Unassembled WGS sequence"/>
</dbReference>
<protein>
    <recommendedName>
        <fullName evidence="3">F-box domain-containing protein</fullName>
    </recommendedName>
</protein>
<dbReference type="AlphaFoldDB" id="A0A9N9V0Q0"/>
<accession>A0A9N9V0Q0</accession>
<keyword evidence="2" id="KW-1185">Reference proteome</keyword>
<organism evidence="1 2">
    <name type="scientific">Clonostachys byssicola</name>
    <dbReference type="NCBI Taxonomy" id="160290"/>
    <lineage>
        <taxon>Eukaryota</taxon>
        <taxon>Fungi</taxon>
        <taxon>Dikarya</taxon>
        <taxon>Ascomycota</taxon>
        <taxon>Pezizomycotina</taxon>
        <taxon>Sordariomycetes</taxon>
        <taxon>Hypocreomycetidae</taxon>
        <taxon>Hypocreales</taxon>
        <taxon>Bionectriaceae</taxon>
        <taxon>Clonostachys</taxon>
    </lineage>
</organism>
<evidence type="ECO:0000313" key="1">
    <source>
        <dbReference type="EMBL" id="CAH0003299.1"/>
    </source>
</evidence>
<sequence length="467" mass="53095">MAAPLEIWGMIIRNFVEPFGQRPDASEATIQEEVLNRRTIAIPLEILGMIFSHFVEPFGPRSDASEATIQEDVLNRRTLASLCRVSKSFNAVATGLLYSQIRLFNGDIRFLTRTILQDQSKTKGKLVKRLSLEFELAGHWEPETIEPERAARVPAAREEQWDYARCRDEALSVVGLENAVTSAADGWEFDASELEKLDLEDKFEEDLAAVLLFLLPGLQSLRIKLDPMTSLVDSEAAGYWRCDMLMQTLRLPYWYYYMNAGQHPGSHGTEEHVKGLIPASILNLVQLIMCNPFEEPGTIKSTYPPLVWSPLEDLHPLWALPKLKSLTLERTSWGYDRASFDRPIFSQEYYTNSTSLTHFTKSTSLEHLEILNTAIAPTILPHLLEGFPCLRSIKYELADTYSLLYQDYHDPIMTVDMLDARGIQDTIRRCKPNLVSIHVEAVKREDLDEEELAALEGTGEEQEVDDE</sequence>
<dbReference type="SUPFAM" id="SSF52047">
    <property type="entry name" value="RNI-like"/>
    <property type="match status" value="1"/>
</dbReference>
<dbReference type="EMBL" id="CABFNO020001563">
    <property type="protein sequence ID" value="CAH0003299.1"/>
    <property type="molecule type" value="Genomic_DNA"/>
</dbReference>
<name>A0A9N9V0Q0_9HYPO</name>
<proteinExistence type="predicted"/>
<dbReference type="OrthoDB" id="5241594at2759"/>
<comment type="caution">
    <text evidence="1">The sequence shown here is derived from an EMBL/GenBank/DDBJ whole genome shotgun (WGS) entry which is preliminary data.</text>
</comment>
<gene>
    <name evidence="1" type="ORF">CBYS24578_00011526</name>
</gene>
<evidence type="ECO:0008006" key="3">
    <source>
        <dbReference type="Google" id="ProtNLM"/>
    </source>
</evidence>